<proteinExistence type="predicted"/>
<dbReference type="EMBL" id="JACSQL010000012">
    <property type="protein sequence ID" value="MBD7970489.1"/>
    <property type="molecule type" value="Genomic_DNA"/>
</dbReference>
<evidence type="ECO:0000313" key="1">
    <source>
        <dbReference type="EMBL" id="MBD7970489.1"/>
    </source>
</evidence>
<organism evidence="1 2">
    <name type="scientific">Paenibacillus gallinarum</name>
    <dbReference type="NCBI Taxonomy" id="2762232"/>
    <lineage>
        <taxon>Bacteria</taxon>
        <taxon>Bacillati</taxon>
        <taxon>Bacillota</taxon>
        <taxon>Bacilli</taxon>
        <taxon>Bacillales</taxon>
        <taxon>Paenibacillaceae</taxon>
        <taxon>Paenibacillus</taxon>
    </lineage>
</organism>
<reference evidence="1 2" key="1">
    <citation type="submission" date="2020-08" db="EMBL/GenBank/DDBJ databases">
        <title>A Genomic Blueprint of the Chicken Gut Microbiome.</title>
        <authorList>
            <person name="Gilroy R."/>
            <person name="Ravi A."/>
            <person name="Getino M."/>
            <person name="Pursley I."/>
            <person name="Horton D.L."/>
            <person name="Alikhan N.-F."/>
            <person name="Baker D."/>
            <person name="Gharbi K."/>
            <person name="Hall N."/>
            <person name="Watson M."/>
            <person name="Adriaenssens E.M."/>
            <person name="Foster-Nyarko E."/>
            <person name="Jarju S."/>
            <person name="Secka A."/>
            <person name="Antonio M."/>
            <person name="Oren A."/>
            <person name="Chaudhuri R."/>
            <person name="La Ragione R.M."/>
            <person name="Hildebrand F."/>
            <person name="Pallen M.J."/>
        </authorList>
    </citation>
    <scope>NUCLEOTIDE SEQUENCE [LARGE SCALE GENOMIC DNA]</scope>
    <source>
        <strain evidence="1 2">Sa2BVA9</strain>
    </source>
</reference>
<protein>
    <submittedName>
        <fullName evidence="1">Uncharacterized protein</fullName>
    </submittedName>
</protein>
<dbReference type="Proteomes" id="UP000608071">
    <property type="component" value="Unassembled WGS sequence"/>
</dbReference>
<keyword evidence="2" id="KW-1185">Reference proteome</keyword>
<comment type="caution">
    <text evidence="1">The sequence shown here is derived from an EMBL/GenBank/DDBJ whole genome shotgun (WGS) entry which is preliminary data.</text>
</comment>
<dbReference type="RefSeq" id="WP_191803625.1">
    <property type="nucleotide sequence ID" value="NZ_JACSQL010000012.1"/>
</dbReference>
<accession>A0ABR8T4G8</accession>
<sequence length="323" mass="36137">MKKSFKFMGIALLTFSTVLGGLGVEQQKVEAEQNPLYLEEDYNKKDPITGKYAPDFSYLDTEENMQLQKDMQNFFNSQPSDSTSSTLSTKLTSDEAEELSRRVTEFVASYDPEVKLATQSDRQISTYNYDDYFDKYDSKIIEAQLHLAKGILSPSQIAGVNTNATGARDHATRYAKNNGWYTSSGALKTWDNAADTLRHFAWNWMNANDYGTGIARAAGDIHELALIGANLLKDGAVNGDVAAAYMANNIGYRAMTSLGIFNDYFDNPSVMDLLNNSQGRKAFARGYDNYSEPFNIGLNNGSLIQFPTWINSTYRNEAWNGWK</sequence>
<gene>
    <name evidence="1" type="ORF">H9647_20700</name>
</gene>
<name>A0ABR8T4G8_9BACL</name>
<evidence type="ECO:0000313" key="2">
    <source>
        <dbReference type="Proteomes" id="UP000608071"/>
    </source>
</evidence>